<gene>
    <name evidence="3 4" type="primary">fdhD</name>
    <name evidence="4" type="ORF">GRI58_03395</name>
</gene>
<keyword evidence="2 3" id="KW-0501">Molybdenum cofactor biosynthesis</keyword>
<comment type="function">
    <text evidence="3">Required for formate dehydrogenase (FDH) activity. Acts as a sulfur carrier protein that transfers sulfur from IscS to the molybdenum cofactor prior to its insertion into FDH.</text>
</comment>
<dbReference type="InterPro" id="IPR003786">
    <property type="entry name" value="FdhD"/>
</dbReference>
<comment type="caution">
    <text evidence="3">Lacks conserved residue(s) required for the propagation of feature annotation.</text>
</comment>
<dbReference type="GO" id="GO:0006777">
    <property type="term" value="P:Mo-molybdopterin cofactor biosynthetic process"/>
    <property type="evidence" value="ECO:0007669"/>
    <property type="project" value="UniProtKB-UniRule"/>
</dbReference>
<dbReference type="GO" id="GO:0016783">
    <property type="term" value="F:sulfurtransferase activity"/>
    <property type="evidence" value="ECO:0007669"/>
    <property type="project" value="InterPro"/>
</dbReference>
<dbReference type="PIRSF" id="PIRSF015626">
    <property type="entry name" value="FdhD"/>
    <property type="match status" value="1"/>
</dbReference>
<name>A0A845AEF6_9SPHN</name>
<dbReference type="GO" id="GO:0097163">
    <property type="term" value="F:sulfur carrier activity"/>
    <property type="evidence" value="ECO:0007669"/>
    <property type="project" value="UniProtKB-UniRule"/>
</dbReference>
<comment type="similarity">
    <text evidence="3">Belongs to the FdhD family.</text>
</comment>
<dbReference type="HAMAP" id="MF_00187">
    <property type="entry name" value="FdhD"/>
    <property type="match status" value="1"/>
</dbReference>
<evidence type="ECO:0000256" key="2">
    <source>
        <dbReference type="ARBA" id="ARBA00023150"/>
    </source>
</evidence>
<dbReference type="PANTHER" id="PTHR30592:SF1">
    <property type="entry name" value="SULFUR CARRIER PROTEIN FDHD"/>
    <property type="match status" value="1"/>
</dbReference>
<keyword evidence="1 3" id="KW-0963">Cytoplasm</keyword>
<dbReference type="NCBIfam" id="TIGR00129">
    <property type="entry name" value="fdhD_narQ"/>
    <property type="match status" value="1"/>
</dbReference>
<keyword evidence="5" id="KW-1185">Reference proteome</keyword>
<keyword evidence="4" id="KW-0808">Transferase</keyword>
<dbReference type="Gene3D" id="3.10.20.10">
    <property type="match status" value="1"/>
</dbReference>
<sequence length="271" mass="29072">MKDEVMNLPSRNDLPVLSFRNARTERTDRRFAEEMPVAFEYNGFGYAVMMATPRALADFALGFSLSEGLIETADELQACTEAEVDGGRILRLSIPEERMAPLRERVRLRLTEGSCGLCGLQSIEKVLRPLPRLIAKPQINADGLEAALGSLSAHQPLGRATGAMHAAAFCAADGRIVAAREDVGRHNALDKLVGHLAHQKIDPASGFILLSARCSYELVDKTVRAGCPALATISAPSDLAVTRAREAGLTLLALARSDSALIASDPHGLFS</sequence>
<dbReference type="Pfam" id="PF02634">
    <property type="entry name" value="FdhD-NarQ"/>
    <property type="match status" value="1"/>
</dbReference>
<dbReference type="EMBL" id="WTYA01000002">
    <property type="protein sequence ID" value="MXP27867.1"/>
    <property type="molecule type" value="Genomic_DNA"/>
</dbReference>
<comment type="subcellular location">
    <subcellularLocation>
        <location evidence="3">Cytoplasm</location>
    </subcellularLocation>
</comment>
<evidence type="ECO:0000256" key="1">
    <source>
        <dbReference type="ARBA" id="ARBA00022490"/>
    </source>
</evidence>
<dbReference type="AlphaFoldDB" id="A0A845AEF6"/>
<evidence type="ECO:0000313" key="5">
    <source>
        <dbReference type="Proteomes" id="UP000439780"/>
    </source>
</evidence>
<dbReference type="Gene3D" id="3.40.140.10">
    <property type="entry name" value="Cytidine Deaminase, domain 2"/>
    <property type="match status" value="1"/>
</dbReference>
<dbReference type="SUPFAM" id="SSF53927">
    <property type="entry name" value="Cytidine deaminase-like"/>
    <property type="match status" value="1"/>
</dbReference>
<feature type="active site" description="Cysteine persulfide intermediate" evidence="3">
    <location>
        <position position="115"/>
    </location>
</feature>
<proteinExistence type="inferred from homology"/>
<protein>
    <recommendedName>
        <fullName evidence="3">Sulfur carrier protein FdhD</fullName>
    </recommendedName>
</protein>
<dbReference type="GO" id="GO:0005737">
    <property type="term" value="C:cytoplasm"/>
    <property type="evidence" value="ECO:0007669"/>
    <property type="project" value="UniProtKB-SubCell"/>
</dbReference>
<evidence type="ECO:0000256" key="3">
    <source>
        <dbReference type="HAMAP-Rule" id="MF_00187"/>
    </source>
</evidence>
<dbReference type="Proteomes" id="UP000439780">
    <property type="component" value="Unassembled WGS sequence"/>
</dbReference>
<dbReference type="OrthoDB" id="3197277at2"/>
<dbReference type="PANTHER" id="PTHR30592">
    <property type="entry name" value="FORMATE DEHYDROGENASE"/>
    <property type="match status" value="1"/>
</dbReference>
<comment type="caution">
    <text evidence="4">The sequence shown here is derived from an EMBL/GenBank/DDBJ whole genome shotgun (WGS) entry which is preliminary data.</text>
</comment>
<evidence type="ECO:0000313" key="4">
    <source>
        <dbReference type="EMBL" id="MXP27867.1"/>
    </source>
</evidence>
<organism evidence="4 5">
    <name type="scientific">Qipengyuania algicida</name>
    <dbReference type="NCBI Taxonomy" id="1836209"/>
    <lineage>
        <taxon>Bacteria</taxon>
        <taxon>Pseudomonadati</taxon>
        <taxon>Pseudomonadota</taxon>
        <taxon>Alphaproteobacteria</taxon>
        <taxon>Sphingomonadales</taxon>
        <taxon>Erythrobacteraceae</taxon>
        <taxon>Qipengyuania</taxon>
    </lineage>
</organism>
<reference evidence="4 5" key="1">
    <citation type="submission" date="2019-12" db="EMBL/GenBank/DDBJ databases">
        <title>Genomic-based taxomic classification of the family Erythrobacteraceae.</title>
        <authorList>
            <person name="Xu L."/>
        </authorList>
    </citation>
    <scope>NUCLEOTIDE SEQUENCE [LARGE SCALE GENOMIC DNA]</scope>
    <source>
        <strain evidence="4 5">KEMB 9005-328</strain>
    </source>
</reference>
<dbReference type="InterPro" id="IPR016193">
    <property type="entry name" value="Cytidine_deaminase-like"/>
</dbReference>
<accession>A0A845AEF6</accession>